<proteinExistence type="predicted"/>
<dbReference type="Proteomes" id="UP000178636">
    <property type="component" value="Unassembled WGS sequence"/>
</dbReference>
<protein>
    <submittedName>
        <fullName evidence="1">Uncharacterized protein</fullName>
    </submittedName>
</protein>
<evidence type="ECO:0000313" key="1">
    <source>
        <dbReference type="EMBL" id="OGZ11513.1"/>
    </source>
</evidence>
<comment type="caution">
    <text evidence="1">The sequence shown here is derived from an EMBL/GenBank/DDBJ whole genome shotgun (WGS) entry which is preliminary data.</text>
</comment>
<reference evidence="1 2" key="1">
    <citation type="journal article" date="2016" name="Nat. Commun.">
        <title>Thousands of microbial genomes shed light on interconnected biogeochemical processes in an aquifer system.</title>
        <authorList>
            <person name="Anantharaman K."/>
            <person name="Brown C.T."/>
            <person name="Hug L.A."/>
            <person name="Sharon I."/>
            <person name="Castelle C.J."/>
            <person name="Probst A.J."/>
            <person name="Thomas B.C."/>
            <person name="Singh A."/>
            <person name="Wilkins M.J."/>
            <person name="Karaoz U."/>
            <person name="Brodie E.L."/>
            <person name="Williams K.H."/>
            <person name="Hubbard S.S."/>
            <person name="Banfield J.F."/>
        </authorList>
    </citation>
    <scope>NUCLEOTIDE SEQUENCE [LARGE SCALE GENOMIC DNA]</scope>
</reference>
<accession>A0A1G2DDA2</accession>
<name>A0A1G2DDA2_9BACT</name>
<dbReference type="AlphaFoldDB" id="A0A1G2DDA2"/>
<gene>
    <name evidence="1" type="ORF">A3C93_01200</name>
</gene>
<organism evidence="1 2">
    <name type="scientific">Candidatus Lloydbacteria bacterium RIFCSPHIGHO2_02_FULL_54_17</name>
    <dbReference type="NCBI Taxonomy" id="1798664"/>
    <lineage>
        <taxon>Bacteria</taxon>
        <taxon>Candidatus Lloydiibacteriota</taxon>
    </lineage>
</organism>
<sequence length="222" mass="25474">MPYITDTEKQTIDPAIDALFRYAFGADPEVAVVKKGNGIFFWYLFLHTLHSALQRRIMREHPADGMHYHDHNALQGVFSCALEELFYRWKEAYVKFGFVPLEMHAPVLEHVGAYETGVVSCFKREVRSAIATHVDELVLTFSDEFTGVKVGEINYAISEVANALGNTERAPHQEMLDVFVSTNHALYRDSVFPYEKEAVTKNGDTRGFIEFWRVTQERFATR</sequence>
<evidence type="ECO:0000313" key="2">
    <source>
        <dbReference type="Proteomes" id="UP000178636"/>
    </source>
</evidence>
<dbReference type="EMBL" id="MHLO01000033">
    <property type="protein sequence ID" value="OGZ11513.1"/>
    <property type="molecule type" value="Genomic_DNA"/>
</dbReference>